<dbReference type="InterPro" id="IPR029481">
    <property type="entry name" value="ABC_trans_N"/>
</dbReference>
<feature type="transmembrane region" description="Helical" evidence="16">
    <location>
        <begin position="538"/>
        <end position="558"/>
    </location>
</feature>
<protein>
    <recommendedName>
        <fullName evidence="13">ABC multidrug transporter atrF</fullName>
    </recommendedName>
</protein>
<reference evidence="18 19" key="1">
    <citation type="submission" date="2019-06" db="EMBL/GenBank/DDBJ databases">
        <title>Wine fermentation using esterase from Monascus purpureus.</title>
        <authorList>
            <person name="Geng C."/>
            <person name="Zhang Y."/>
        </authorList>
    </citation>
    <scope>NUCLEOTIDE SEQUENCE [LARGE SCALE GENOMIC DNA]</scope>
    <source>
        <strain evidence="18">HQ1</strain>
    </source>
</reference>
<evidence type="ECO:0000256" key="11">
    <source>
        <dbReference type="ARBA" id="ARBA00023180"/>
    </source>
</evidence>
<dbReference type="STRING" id="5098.A0A507QVB2"/>
<keyword evidence="9 16" id="KW-1133">Transmembrane helix</keyword>
<dbReference type="Proteomes" id="UP000319663">
    <property type="component" value="Unassembled WGS sequence"/>
</dbReference>
<evidence type="ECO:0000256" key="13">
    <source>
        <dbReference type="ARBA" id="ARBA00069001"/>
    </source>
</evidence>
<feature type="transmembrane region" description="Helical" evidence="16">
    <location>
        <begin position="1346"/>
        <end position="1368"/>
    </location>
</feature>
<accession>A0A507QVB2</accession>
<dbReference type="InterPro" id="IPR013525">
    <property type="entry name" value="ABC2_TM"/>
</dbReference>
<keyword evidence="3" id="KW-0813">Transport</keyword>
<organism evidence="18 19">
    <name type="scientific">Monascus purpureus</name>
    <name type="common">Red mold</name>
    <name type="synonym">Monascus anka</name>
    <dbReference type="NCBI Taxonomy" id="5098"/>
    <lineage>
        <taxon>Eukaryota</taxon>
        <taxon>Fungi</taxon>
        <taxon>Dikarya</taxon>
        <taxon>Ascomycota</taxon>
        <taxon>Pezizomycotina</taxon>
        <taxon>Eurotiomycetes</taxon>
        <taxon>Eurotiomycetidae</taxon>
        <taxon>Eurotiales</taxon>
        <taxon>Aspergillaceae</taxon>
        <taxon>Monascus</taxon>
    </lineage>
</organism>
<dbReference type="FunFam" id="3.40.50.300:FF:000054">
    <property type="entry name" value="ABC multidrug transporter atrF"/>
    <property type="match status" value="1"/>
</dbReference>
<evidence type="ECO:0000313" key="18">
    <source>
        <dbReference type="EMBL" id="TQB73297.1"/>
    </source>
</evidence>
<evidence type="ECO:0000256" key="6">
    <source>
        <dbReference type="ARBA" id="ARBA00022737"/>
    </source>
</evidence>
<evidence type="ECO:0000256" key="8">
    <source>
        <dbReference type="ARBA" id="ARBA00022840"/>
    </source>
</evidence>
<evidence type="ECO:0000256" key="16">
    <source>
        <dbReference type="SAM" id="Phobius"/>
    </source>
</evidence>
<keyword evidence="10 16" id="KW-0472">Membrane</keyword>
<keyword evidence="7" id="KW-0547">Nucleotide-binding</keyword>
<dbReference type="InterPro" id="IPR003593">
    <property type="entry name" value="AAA+_ATPase"/>
</dbReference>
<evidence type="ECO:0000256" key="15">
    <source>
        <dbReference type="SAM" id="MobiDB-lite"/>
    </source>
</evidence>
<feature type="domain" description="ABC transporter" evidence="17">
    <location>
        <begin position="180"/>
        <end position="425"/>
    </location>
</feature>
<comment type="similarity">
    <text evidence="2">Belongs to the ABC transporter superfamily. ABCG family. PDR (TC 3.A.1.205) subfamily.</text>
</comment>
<feature type="transmembrane region" description="Helical" evidence="16">
    <location>
        <begin position="1502"/>
        <end position="1520"/>
    </location>
</feature>
<feature type="transmembrane region" description="Helical" evidence="16">
    <location>
        <begin position="570"/>
        <end position="592"/>
    </location>
</feature>
<comment type="caution">
    <text evidence="18">The sequence shown here is derived from an EMBL/GenBank/DDBJ whole genome shotgun (WGS) entry which is preliminary data.</text>
</comment>
<dbReference type="Pfam" id="PF14510">
    <property type="entry name" value="ABC_trans_N"/>
    <property type="match status" value="1"/>
</dbReference>
<evidence type="ECO:0000256" key="10">
    <source>
        <dbReference type="ARBA" id="ARBA00023136"/>
    </source>
</evidence>
<dbReference type="GO" id="GO:0016887">
    <property type="term" value="F:ATP hydrolysis activity"/>
    <property type="evidence" value="ECO:0007669"/>
    <property type="project" value="InterPro"/>
</dbReference>
<comment type="subcellular location">
    <subcellularLocation>
        <location evidence="1">Cell membrane</location>
        <topology evidence="1">Multi-pass membrane protein</topology>
    </subcellularLocation>
</comment>
<evidence type="ECO:0000313" key="19">
    <source>
        <dbReference type="Proteomes" id="UP000319663"/>
    </source>
</evidence>
<evidence type="ECO:0000259" key="17">
    <source>
        <dbReference type="PROSITE" id="PS50893"/>
    </source>
</evidence>
<name>A0A507QVB2_MONPU</name>
<feature type="transmembrane region" description="Helical" evidence="16">
    <location>
        <begin position="613"/>
        <end position="636"/>
    </location>
</feature>
<dbReference type="CDD" id="cd03232">
    <property type="entry name" value="ABCG_PDR_domain2"/>
    <property type="match status" value="1"/>
</dbReference>
<feature type="transmembrane region" description="Helical" evidence="16">
    <location>
        <begin position="790"/>
        <end position="813"/>
    </location>
</feature>
<dbReference type="Pfam" id="PF06422">
    <property type="entry name" value="PDR_CDR"/>
    <property type="match status" value="1"/>
</dbReference>
<dbReference type="FunFam" id="3.40.50.300:FF:001650">
    <property type="entry name" value="ABC drug exporter AtrF"/>
    <property type="match status" value="1"/>
</dbReference>
<feature type="coiled-coil region" evidence="14">
    <location>
        <begin position="831"/>
        <end position="865"/>
    </location>
</feature>
<evidence type="ECO:0000256" key="3">
    <source>
        <dbReference type="ARBA" id="ARBA00022448"/>
    </source>
</evidence>
<dbReference type="InterPro" id="IPR003439">
    <property type="entry name" value="ABC_transporter-like_ATP-bd"/>
</dbReference>
<dbReference type="Pfam" id="PF01061">
    <property type="entry name" value="ABC2_membrane"/>
    <property type="match status" value="2"/>
</dbReference>
<dbReference type="InterPro" id="IPR027417">
    <property type="entry name" value="P-loop_NTPase"/>
</dbReference>
<evidence type="ECO:0000256" key="9">
    <source>
        <dbReference type="ARBA" id="ARBA00022989"/>
    </source>
</evidence>
<feature type="transmembrane region" description="Helical" evidence="16">
    <location>
        <begin position="710"/>
        <end position="727"/>
    </location>
</feature>
<feature type="region of interest" description="Disordered" evidence="15">
    <location>
        <begin position="1"/>
        <end position="57"/>
    </location>
</feature>
<dbReference type="CDD" id="cd03233">
    <property type="entry name" value="ABCG_PDR_domain1"/>
    <property type="match status" value="1"/>
</dbReference>
<dbReference type="Pfam" id="PF00005">
    <property type="entry name" value="ABC_tran"/>
    <property type="match status" value="2"/>
</dbReference>
<dbReference type="GO" id="GO:0005886">
    <property type="term" value="C:plasma membrane"/>
    <property type="evidence" value="ECO:0007669"/>
    <property type="project" value="UniProtKB-SubCell"/>
</dbReference>
<dbReference type="InterPro" id="IPR034001">
    <property type="entry name" value="ABCG_PDR_1"/>
</dbReference>
<feature type="transmembrane region" description="Helical" evidence="16">
    <location>
        <begin position="1322"/>
        <end position="1340"/>
    </location>
</feature>
<evidence type="ECO:0000256" key="2">
    <source>
        <dbReference type="ARBA" id="ARBA00006012"/>
    </source>
</evidence>
<feature type="transmembrane region" description="Helical" evidence="16">
    <location>
        <begin position="648"/>
        <end position="667"/>
    </location>
</feature>
<keyword evidence="14" id="KW-0175">Coiled coil</keyword>
<feature type="transmembrane region" description="Helical" evidence="16">
    <location>
        <begin position="1245"/>
        <end position="1262"/>
    </location>
</feature>
<dbReference type="GO" id="GO:0140359">
    <property type="term" value="F:ABC-type transporter activity"/>
    <property type="evidence" value="ECO:0007669"/>
    <property type="project" value="InterPro"/>
</dbReference>
<dbReference type="InterPro" id="IPR010929">
    <property type="entry name" value="PDR_CDR_ABC"/>
</dbReference>
<dbReference type="PANTHER" id="PTHR19241">
    <property type="entry name" value="ATP-BINDING CASSETTE TRANSPORTER"/>
    <property type="match status" value="1"/>
</dbReference>
<feature type="transmembrane region" description="Helical" evidence="16">
    <location>
        <begin position="1476"/>
        <end position="1496"/>
    </location>
</feature>
<dbReference type="PROSITE" id="PS00211">
    <property type="entry name" value="ABC_TRANSPORTER_1"/>
    <property type="match status" value="1"/>
</dbReference>
<evidence type="ECO:0000256" key="1">
    <source>
        <dbReference type="ARBA" id="ARBA00004651"/>
    </source>
</evidence>
<gene>
    <name evidence="18" type="ORF">MPDQ_005960</name>
</gene>
<dbReference type="SMART" id="SM00382">
    <property type="entry name" value="AAA"/>
    <property type="match status" value="2"/>
</dbReference>
<keyword evidence="4" id="KW-1003">Cell membrane</keyword>
<dbReference type="OrthoDB" id="245989at2759"/>
<comment type="catalytic activity">
    <reaction evidence="12">
        <text>voriconazole(in) + ATP + H2O = voriconazole(out) + ADP + phosphate + H(+)</text>
        <dbReference type="Rhea" id="RHEA:61912"/>
        <dbReference type="ChEBI" id="CHEBI:10023"/>
        <dbReference type="ChEBI" id="CHEBI:15377"/>
        <dbReference type="ChEBI" id="CHEBI:15378"/>
        <dbReference type="ChEBI" id="CHEBI:30616"/>
        <dbReference type="ChEBI" id="CHEBI:43474"/>
        <dbReference type="ChEBI" id="CHEBI:456216"/>
    </reaction>
    <physiologicalReaction direction="left-to-right" evidence="12">
        <dbReference type="Rhea" id="RHEA:61913"/>
    </physiologicalReaction>
</comment>
<dbReference type="SUPFAM" id="SSF52540">
    <property type="entry name" value="P-loop containing nucleoside triphosphate hydrolases"/>
    <property type="match status" value="2"/>
</dbReference>
<dbReference type="EMBL" id="VIFY01000047">
    <property type="protein sequence ID" value="TQB73297.1"/>
    <property type="molecule type" value="Genomic_DNA"/>
</dbReference>
<evidence type="ECO:0000256" key="5">
    <source>
        <dbReference type="ARBA" id="ARBA00022692"/>
    </source>
</evidence>
<keyword evidence="5 16" id="KW-0812">Transmembrane</keyword>
<feature type="transmembrane region" description="Helical" evidence="16">
    <location>
        <begin position="679"/>
        <end position="698"/>
    </location>
</feature>
<sequence>MSDVPRALPPHGGVQESMLSHGRASSATSVTSSSTVTASERSLDGRWGEQEQGDPVSCRGAMEDFEQMRRELTRISLHRSVSRGTRRHQSNKDDEEAFHTKEALADNHGPLPNAVDFDLGEFLMSGHLERRDTIGEPAKKVGVVFKNLTVKGVQTGASYVRTLPQAVIGTFGPDLYQILCRFFPFLRFGRSLPIRDLIHDFTGCVREGEIMLVLGRPGAGCTTFLKAIANDRQSFAAVEGDVSYGGISAEEQHERFRGEVNYNPEDDQHFPSLTVWQTLRFALMNKTRKSDKSSIPIIADALVKMFGISHTKNTLVGNEYVRGVSGGERKRVSIAETLATKSSVACWDNSTRGLDASTALDYAKSLRIMTDVSKRTTFVTLYQAGESIYELMDKVLVIDSGRMLYQGPANEAKQYFVDLGFYCPEQSTTADFLTSLCDPNARQFQPGREASTPKTAEELEAVFKNSDAYRHIIDDVNAYERHLEETDKAHTRRFERSVAESKSKTVRKKSSYTVSFPRQVAACSKREFWLLWGDKTSLYTKFFIIISNALIVSSLFYGQSLDTSGAFSRGGSLFFSCLFLGWLQMTEFMPAVSGRGIIARHKSYAFYRPSAVVISRVVVDFPFVFAMAVPFTIIVYFMLGLDVTASKFWIYALFVYTNTICTTAMFRMFASLSPTIDDAVRFGGIALNVLIIFVGYVIPKQSLVHGSVWFGWLFYINPLSYTYEALLANEFADRSMNCSPSQLVPQGPGVDPSFQSCALSGSSTNTTIVSGSRYLDITFEFTRHHLWRNFGVVIAFTVLYILVTAIAAELLSFTGGGDGALVFKRTRRSKAAATRTSKNNDEEKVQKLEDDAALSRGELKTSNEEGKAVARLSSSERVFTWSNVEYTVPYGNGTRKLLNGVNGYAKPGVMIALMGASGAGKTTLLNTLAQRQKMGVVTGDMLVDGRRLGTDFQRGTGFCEQMDLHDGTSTIREAFEFSAILRQERDIPRQEKIKYVDRIIELLELQDIQDALIGSLNVEQKKRVTIGVELAAKPSLLLFLDEPTSGLDSQAAFSIVRFLKKLSQAGQAIVCTIHQPSSMLIQQFDMILALNPGGNTFYFGPVGKDGSTVIKYFADRGFVCPPAKNVAEFILETAAKSGSNGSGKSVDWNEEWRNSEENRQILEEIRRIREERSKLPVPETGTQHEFAAPASVQTVMLTKRMFKQYWRDPSYYYGKLFVSVIIGIFNGFTFWMLGNTISSLQDRMFSAYLIILIPPIIINSVVPKFYVNRALWEAREYPSRIYGWFAFCTANLVCEIPAAIVTGLVYWLLWYYPVGLPTDSSTAGYVFLMTMLFFLFQASWGQWICAFAPSFTVISNTLPFFFVMVNLFNGIVRPYDAYPVFWKYWVYYVNPTTWWLRGVLSSILPSVKVECAPTETTHFNPLPGRSCGQYAGYFVSHIAKAGYLVSLDDGADCQYCPYRDGREYMRTLNVHDGDKWRCFGIFLAYVIINWFLVYFFVYTVRVRGWSFGMGYVFGLLGLGIERVKRIFVH</sequence>
<evidence type="ECO:0000256" key="14">
    <source>
        <dbReference type="SAM" id="Coils"/>
    </source>
</evidence>
<evidence type="ECO:0000256" key="4">
    <source>
        <dbReference type="ARBA" id="ARBA00022475"/>
    </source>
</evidence>
<dbReference type="Gene3D" id="3.40.50.300">
    <property type="entry name" value="P-loop containing nucleotide triphosphate hydrolases"/>
    <property type="match status" value="2"/>
</dbReference>
<feature type="transmembrane region" description="Helical" evidence="16">
    <location>
        <begin position="1282"/>
        <end position="1310"/>
    </location>
</feature>
<keyword evidence="6" id="KW-0677">Repeat</keyword>
<dbReference type="GO" id="GO:0005524">
    <property type="term" value="F:ATP binding"/>
    <property type="evidence" value="ECO:0007669"/>
    <property type="project" value="UniProtKB-KW"/>
</dbReference>
<dbReference type="InterPro" id="IPR017871">
    <property type="entry name" value="ABC_transporter-like_CS"/>
</dbReference>
<dbReference type="PROSITE" id="PS50893">
    <property type="entry name" value="ABC_TRANSPORTER_2"/>
    <property type="match status" value="2"/>
</dbReference>
<feature type="transmembrane region" description="Helical" evidence="16">
    <location>
        <begin position="1211"/>
        <end position="1233"/>
    </location>
</feature>
<feature type="compositionally biased region" description="Low complexity" evidence="15">
    <location>
        <begin position="24"/>
        <end position="39"/>
    </location>
</feature>
<keyword evidence="11" id="KW-0325">Glycoprotein</keyword>
<keyword evidence="8" id="KW-0067">ATP-binding</keyword>
<dbReference type="InterPro" id="IPR034003">
    <property type="entry name" value="ABCG_PDR_2"/>
</dbReference>
<keyword evidence="19" id="KW-1185">Reference proteome</keyword>
<evidence type="ECO:0000256" key="12">
    <source>
        <dbReference type="ARBA" id="ARBA00047823"/>
    </source>
</evidence>
<evidence type="ECO:0000256" key="7">
    <source>
        <dbReference type="ARBA" id="ARBA00022741"/>
    </source>
</evidence>
<proteinExistence type="inferred from homology"/>
<feature type="domain" description="ABC transporter" evidence="17">
    <location>
        <begin position="879"/>
        <end position="1117"/>
    </location>
</feature>